<dbReference type="PROSITE" id="PS50283">
    <property type="entry name" value="NA_SOLUT_SYMP_3"/>
    <property type="match status" value="1"/>
</dbReference>
<evidence type="ECO:0000256" key="4">
    <source>
        <dbReference type="ARBA" id="ARBA00022989"/>
    </source>
</evidence>
<evidence type="ECO:0000313" key="7">
    <source>
        <dbReference type="EMBL" id="SVE57980.1"/>
    </source>
</evidence>
<keyword evidence="3 6" id="KW-0812">Transmembrane</keyword>
<evidence type="ECO:0000256" key="6">
    <source>
        <dbReference type="SAM" id="Phobius"/>
    </source>
</evidence>
<dbReference type="Gene3D" id="1.20.1730.10">
    <property type="entry name" value="Sodium/glucose cotransporter"/>
    <property type="match status" value="1"/>
</dbReference>
<dbReference type="InterPro" id="IPR001734">
    <property type="entry name" value="Na/solute_symporter"/>
</dbReference>
<organism evidence="7">
    <name type="scientific">marine metagenome</name>
    <dbReference type="NCBI Taxonomy" id="408172"/>
    <lineage>
        <taxon>unclassified sequences</taxon>
        <taxon>metagenomes</taxon>
        <taxon>ecological metagenomes</taxon>
    </lineage>
</organism>
<dbReference type="InterPro" id="IPR038377">
    <property type="entry name" value="Na/Glc_symporter_sf"/>
</dbReference>
<evidence type="ECO:0000256" key="3">
    <source>
        <dbReference type="ARBA" id="ARBA00022692"/>
    </source>
</evidence>
<dbReference type="GO" id="GO:0005412">
    <property type="term" value="F:D-glucose:sodium symporter activity"/>
    <property type="evidence" value="ECO:0007669"/>
    <property type="project" value="TreeGrafter"/>
</dbReference>
<evidence type="ECO:0000256" key="5">
    <source>
        <dbReference type="ARBA" id="ARBA00023136"/>
    </source>
</evidence>
<evidence type="ECO:0000256" key="1">
    <source>
        <dbReference type="ARBA" id="ARBA00004141"/>
    </source>
</evidence>
<feature type="transmembrane region" description="Helical" evidence="6">
    <location>
        <begin position="79"/>
        <end position="104"/>
    </location>
</feature>
<dbReference type="AlphaFoldDB" id="A0A383ENT1"/>
<reference evidence="7" key="1">
    <citation type="submission" date="2018-05" db="EMBL/GenBank/DDBJ databases">
        <authorList>
            <person name="Lanie J.A."/>
            <person name="Ng W.-L."/>
            <person name="Kazmierczak K.M."/>
            <person name="Andrzejewski T.M."/>
            <person name="Davidsen T.M."/>
            <person name="Wayne K.J."/>
            <person name="Tettelin H."/>
            <person name="Glass J.I."/>
            <person name="Rusch D."/>
            <person name="Podicherti R."/>
            <person name="Tsui H.-C.T."/>
            <person name="Winkler M.E."/>
        </authorList>
    </citation>
    <scope>NUCLEOTIDE SEQUENCE</scope>
</reference>
<feature type="non-terminal residue" evidence="7">
    <location>
        <position position="125"/>
    </location>
</feature>
<dbReference type="Pfam" id="PF00474">
    <property type="entry name" value="SSF"/>
    <property type="match status" value="1"/>
</dbReference>
<keyword evidence="4 6" id="KW-1133">Transmembrane helix</keyword>
<gene>
    <name evidence="7" type="ORF">METZ01_LOCUS510834</name>
</gene>
<proteinExistence type="inferred from homology"/>
<comment type="subcellular location">
    <subcellularLocation>
        <location evidence="1">Membrane</location>
        <topology evidence="1">Multi-pass membrane protein</topology>
    </subcellularLocation>
</comment>
<sequence>MFQRAFFMDGILSTADFIVFFGSLLGVMAIGLWVGRKDSDSTQDYFLAGKDTPWWAVAGSIFGSNVSANHMVGMMAVGFGAGFVISHLEITAIAGMLLLCYFFLPIYRKLHIFTLSDYLSRRFDD</sequence>
<comment type="similarity">
    <text evidence="2">Belongs to the sodium:solute symporter (SSF) (TC 2.A.21) family.</text>
</comment>
<name>A0A383ENT1_9ZZZZ</name>
<feature type="transmembrane region" description="Helical" evidence="6">
    <location>
        <begin position="12"/>
        <end position="34"/>
    </location>
</feature>
<accession>A0A383ENT1</accession>
<dbReference type="EMBL" id="UINC01227198">
    <property type="protein sequence ID" value="SVE57980.1"/>
    <property type="molecule type" value="Genomic_DNA"/>
</dbReference>
<dbReference type="PANTHER" id="PTHR11819:SF195">
    <property type="entry name" value="SODIUM_GLUCOSE COTRANSPORTER 4"/>
    <property type="match status" value="1"/>
</dbReference>
<protein>
    <submittedName>
        <fullName evidence="7">Uncharacterized protein</fullName>
    </submittedName>
</protein>
<dbReference type="PANTHER" id="PTHR11819">
    <property type="entry name" value="SOLUTE CARRIER FAMILY 5"/>
    <property type="match status" value="1"/>
</dbReference>
<dbReference type="GO" id="GO:0005886">
    <property type="term" value="C:plasma membrane"/>
    <property type="evidence" value="ECO:0007669"/>
    <property type="project" value="TreeGrafter"/>
</dbReference>
<keyword evidence="5 6" id="KW-0472">Membrane</keyword>
<evidence type="ECO:0000256" key="2">
    <source>
        <dbReference type="ARBA" id="ARBA00006434"/>
    </source>
</evidence>